<sequence>MTTQFSNPFKPGAGHMPPYLAGRGDEEAQFRKLLTQTEILENLVLTGLRGVGKTVLLETFKPIAIQEKWLWVGTDLSEAVSLNEANLALRIITDLAVVTSTFSLKSGEKVGVGFGTEPKDILQPVNFAFLSNMYEQQPGMVADKLKHVLEFAWSLVSHTDRKGIVFAYDEAQNLSDNAPKDQYPLSILLDVFQSIQRKGVPFMLALTGLPTLFPKLVDARTFAERMFRVVSLQKLGRKDTIDAISNPVKASNCPIAFNNTSIEAIADLSGGYPYFIQFICREVYDIWIQRHDTGEELGIPIIEITRKLDTDFFAGRWAKATDRQRELMWVVSLLENCDEEFSVQEIVAKGDLVLSKAFTSSHANQILSTLASAGLIYKNRHGKYMFAVPLMADFVRRQADSGGSSAIPFD</sequence>
<evidence type="ECO:0008006" key="4">
    <source>
        <dbReference type="Google" id="ProtNLM"/>
    </source>
</evidence>
<organism evidence="2 3">
    <name type="scientific">Sphingobium xenophagum</name>
    <dbReference type="NCBI Taxonomy" id="121428"/>
    <lineage>
        <taxon>Bacteria</taxon>
        <taxon>Pseudomonadati</taxon>
        <taxon>Pseudomonadota</taxon>
        <taxon>Alphaproteobacteria</taxon>
        <taxon>Sphingomonadales</taxon>
        <taxon>Sphingomonadaceae</taxon>
        <taxon>Sphingobium</taxon>
    </lineage>
</organism>
<accession>A0ABU1WZF6</accession>
<keyword evidence="3" id="KW-1185">Reference proteome</keyword>
<evidence type="ECO:0000313" key="2">
    <source>
        <dbReference type="EMBL" id="MDR7154700.1"/>
    </source>
</evidence>
<dbReference type="Proteomes" id="UP001267638">
    <property type="component" value="Unassembled WGS sequence"/>
</dbReference>
<dbReference type="PANTHER" id="PTHR34301:SF8">
    <property type="entry name" value="ATPASE DOMAIN-CONTAINING PROTEIN"/>
    <property type="match status" value="1"/>
</dbReference>
<gene>
    <name evidence="2" type="ORF">J2W40_001515</name>
</gene>
<evidence type="ECO:0000256" key="1">
    <source>
        <dbReference type="SAM" id="MobiDB-lite"/>
    </source>
</evidence>
<reference evidence="2 3" key="1">
    <citation type="submission" date="2023-07" db="EMBL/GenBank/DDBJ databases">
        <title>Sorghum-associated microbial communities from plants grown in Nebraska, USA.</title>
        <authorList>
            <person name="Schachtman D."/>
        </authorList>
    </citation>
    <scope>NUCLEOTIDE SEQUENCE [LARGE SCALE GENOMIC DNA]</scope>
    <source>
        <strain evidence="2 3">4256</strain>
    </source>
</reference>
<dbReference type="EMBL" id="JAVDWV010000006">
    <property type="protein sequence ID" value="MDR7154700.1"/>
    <property type="molecule type" value="Genomic_DNA"/>
</dbReference>
<name>A0ABU1WZF6_SPHXE</name>
<feature type="region of interest" description="Disordered" evidence="1">
    <location>
        <begin position="1"/>
        <end position="21"/>
    </location>
</feature>
<protein>
    <recommendedName>
        <fullName evidence="4">Orc1-like AAA ATPase domain-containing protein</fullName>
    </recommendedName>
</protein>
<comment type="caution">
    <text evidence="2">The sequence shown here is derived from an EMBL/GenBank/DDBJ whole genome shotgun (WGS) entry which is preliminary data.</text>
</comment>
<dbReference type="SUPFAM" id="SSF52540">
    <property type="entry name" value="P-loop containing nucleoside triphosphate hydrolases"/>
    <property type="match status" value="1"/>
</dbReference>
<dbReference type="RefSeq" id="WP_310223226.1">
    <property type="nucleotide sequence ID" value="NZ_JAVDWV010000006.1"/>
</dbReference>
<proteinExistence type="predicted"/>
<evidence type="ECO:0000313" key="3">
    <source>
        <dbReference type="Proteomes" id="UP001267638"/>
    </source>
</evidence>
<dbReference type="Gene3D" id="3.40.50.300">
    <property type="entry name" value="P-loop containing nucleotide triphosphate hydrolases"/>
    <property type="match status" value="1"/>
</dbReference>
<dbReference type="InterPro" id="IPR027417">
    <property type="entry name" value="P-loop_NTPase"/>
</dbReference>
<dbReference type="PANTHER" id="PTHR34301">
    <property type="entry name" value="DNA-BINDING PROTEIN-RELATED"/>
    <property type="match status" value="1"/>
</dbReference>